<gene>
    <name evidence="1" type="ORF">MM415B02422_0013</name>
</gene>
<proteinExistence type="predicted"/>
<sequence length="173" mass="19321">MADNLAALKVKIGTRASGHADHPDFNILPIVQVSGMDWSKYIDVYGRGWHYATIGHRDVADDSPIGEQWGMLLIPETFAAQAIAAFPGLCSRLTATEAAAFYDGKVADRFEDEEIDETILVKIKAKRDLGMTLTREDKRALDKRDPTRGIRENRRKRFATYKVDANVNVVDPS</sequence>
<reference evidence="1" key="1">
    <citation type="submission" date="2020-03" db="EMBL/GenBank/DDBJ databases">
        <title>The deep terrestrial virosphere.</title>
        <authorList>
            <person name="Holmfeldt K."/>
            <person name="Nilsson E."/>
            <person name="Simone D."/>
            <person name="Lopez-Fernandez M."/>
            <person name="Wu X."/>
            <person name="de Brujin I."/>
            <person name="Lundin D."/>
            <person name="Andersson A."/>
            <person name="Bertilsson S."/>
            <person name="Dopson M."/>
        </authorList>
    </citation>
    <scope>NUCLEOTIDE SEQUENCE</scope>
    <source>
        <strain evidence="1">MM415B02422</strain>
    </source>
</reference>
<protein>
    <submittedName>
        <fullName evidence="1">Uncharacterized protein</fullName>
    </submittedName>
</protein>
<accession>A0A6M3L5M9</accession>
<evidence type="ECO:0000313" key="1">
    <source>
        <dbReference type="EMBL" id="QJA90227.1"/>
    </source>
</evidence>
<organism evidence="1">
    <name type="scientific">viral metagenome</name>
    <dbReference type="NCBI Taxonomy" id="1070528"/>
    <lineage>
        <taxon>unclassified sequences</taxon>
        <taxon>metagenomes</taxon>
        <taxon>organismal metagenomes</taxon>
    </lineage>
</organism>
<dbReference type="AlphaFoldDB" id="A0A6M3L5M9"/>
<name>A0A6M3L5M9_9ZZZZ</name>
<dbReference type="EMBL" id="MT142898">
    <property type="protein sequence ID" value="QJA90227.1"/>
    <property type="molecule type" value="Genomic_DNA"/>
</dbReference>